<dbReference type="STRING" id="477680.SAMN05421788_106364"/>
<reference evidence="2" key="1">
    <citation type="submission" date="2017-01" db="EMBL/GenBank/DDBJ databases">
        <authorList>
            <person name="Varghese N."/>
            <person name="Submissions S."/>
        </authorList>
    </citation>
    <scope>NUCLEOTIDE SEQUENCE [LARGE SCALE GENOMIC DNA]</scope>
    <source>
        <strain evidence="2">DSM 21054</strain>
    </source>
</reference>
<dbReference type="Proteomes" id="UP000186917">
    <property type="component" value="Unassembled WGS sequence"/>
</dbReference>
<protein>
    <submittedName>
        <fullName evidence="1">Uncharacterized protein</fullName>
    </submittedName>
</protein>
<sequence length="65" mass="7387">MQKGRKNDVAGCHFFTSTFTGRKNRHGNLLCYHHLHITNAGIYNNNVSGGLEQVQKIYADLLKQK</sequence>
<gene>
    <name evidence="1" type="ORF">SAMN05421788_106364</name>
</gene>
<keyword evidence="2" id="KW-1185">Reference proteome</keyword>
<dbReference type="EMBL" id="FTOR01000006">
    <property type="protein sequence ID" value="SIT25709.1"/>
    <property type="molecule type" value="Genomic_DNA"/>
</dbReference>
<evidence type="ECO:0000313" key="2">
    <source>
        <dbReference type="Proteomes" id="UP000186917"/>
    </source>
</evidence>
<evidence type="ECO:0000313" key="1">
    <source>
        <dbReference type="EMBL" id="SIT25709.1"/>
    </source>
</evidence>
<proteinExistence type="predicted"/>
<name>A0A173MFN7_9BACT</name>
<dbReference type="AlphaFoldDB" id="A0A173MFN7"/>
<accession>A0A173MFN7</accession>
<dbReference type="KEGG" id="fln:FLA_2315"/>
<organism evidence="1 2">
    <name type="scientific">Filimonas lacunae</name>
    <dbReference type="NCBI Taxonomy" id="477680"/>
    <lineage>
        <taxon>Bacteria</taxon>
        <taxon>Pseudomonadati</taxon>
        <taxon>Bacteroidota</taxon>
        <taxon>Chitinophagia</taxon>
        <taxon>Chitinophagales</taxon>
        <taxon>Chitinophagaceae</taxon>
        <taxon>Filimonas</taxon>
    </lineage>
</organism>